<dbReference type="AlphaFoldDB" id="A0ABD3HCX9"/>
<sequence>MTRPPRPKYPSDAKDYHEIRRPGCAHTIQLPEDLLPTYVNLKRCLGPRTSHADVIRFLFEASEAAIQGVVQSNEFRVVVDSQDDGIHDDAEELDPDVGDVAEDCGESDPETMSEAGIIQGSSSNVMAVDSQVPPDTPAAARVYADAENAVWSRNKIAEFQHVWSLQMKCPELKDKLQEQLQRTGRPLVVYVDCRFDSSRSGYHGTLPVINVADDKVIEMVTLTRKETGSSWRIESAALEKALTLLEERGLNISEVIHDDCAQVDSMLAARNIVSQKDLWHKCKNLMSKFKELLQEKRRTPTDSTVEAATTIAQVAVFSVQQLRDYCRQQSLQQGGSKLLLVQRVFEGGHNAAAERKYPEGGETHKAVKDFMKKYVTETKMKFYLRVRENYISETFHSVINKFATKRIHFDASHNARLACAALDWNENIRREVRCIYNRSSNDTAVRRRARTNRVLVDRTSQWKMQLAVRVFT</sequence>
<evidence type="ECO:0000259" key="2">
    <source>
        <dbReference type="PROSITE" id="PS50800"/>
    </source>
</evidence>
<reference evidence="3 4" key="1">
    <citation type="submission" date="2024-09" db="EMBL/GenBank/DDBJ databases">
        <title>Chromosome-scale assembly of Riccia sorocarpa.</title>
        <authorList>
            <person name="Paukszto L."/>
        </authorList>
    </citation>
    <scope>NUCLEOTIDE SEQUENCE [LARGE SCALE GENOMIC DNA]</scope>
    <source>
        <strain evidence="3">LP-2024</strain>
        <tissue evidence="3">Aerial parts of the thallus</tissue>
    </source>
</reference>
<evidence type="ECO:0000313" key="3">
    <source>
        <dbReference type="EMBL" id="KAL3688317.1"/>
    </source>
</evidence>
<organism evidence="3 4">
    <name type="scientific">Riccia sorocarpa</name>
    <dbReference type="NCBI Taxonomy" id="122646"/>
    <lineage>
        <taxon>Eukaryota</taxon>
        <taxon>Viridiplantae</taxon>
        <taxon>Streptophyta</taxon>
        <taxon>Embryophyta</taxon>
        <taxon>Marchantiophyta</taxon>
        <taxon>Marchantiopsida</taxon>
        <taxon>Marchantiidae</taxon>
        <taxon>Marchantiales</taxon>
        <taxon>Ricciaceae</taxon>
        <taxon>Riccia</taxon>
    </lineage>
</organism>
<evidence type="ECO:0000313" key="4">
    <source>
        <dbReference type="Proteomes" id="UP001633002"/>
    </source>
</evidence>
<accession>A0ABD3HCX9</accession>
<comment type="caution">
    <text evidence="3">The sequence shown here is derived from an EMBL/GenBank/DDBJ whole genome shotgun (WGS) entry which is preliminary data.</text>
</comment>
<feature type="region of interest" description="Disordered" evidence="1">
    <location>
        <begin position="91"/>
        <end position="111"/>
    </location>
</feature>
<dbReference type="PANTHER" id="PTHR31751:SF7">
    <property type="entry name" value="THAP-TYPE DOMAIN-CONTAINING PROTEIN"/>
    <property type="match status" value="1"/>
</dbReference>
<dbReference type="InterPro" id="IPR003034">
    <property type="entry name" value="SAP_dom"/>
</dbReference>
<evidence type="ECO:0000256" key="1">
    <source>
        <dbReference type="SAM" id="MobiDB-lite"/>
    </source>
</evidence>
<protein>
    <recommendedName>
        <fullName evidence="2">SAP domain-containing protein</fullName>
    </recommendedName>
</protein>
<dbReference type="Proteomes" id="UP001633002">
    <property type="component" value="Unassembled WGS sequence"/>
</dbReference>
<name>A0ABD3HCX9_9MARC</name>
<gene>
    <name evidence="3" type="ORF">R1sor_014626</name>
</gene>
<dbReference type="PROSITE" id="PS50800">
    <property type="entry name" value="SAP"/>
    <property type="match status" value="1"/>
</dbReference>
<feature type="domain" description="SAP" evidence="2">
    <location>
        <begin position="314"/>
        <end position="348"/>
    </location>
</feature>
<dbReference type="PANTHER" id="PTHR31751">
    <property type="entry name" value="SI:CH211-108C17.2-RELATED-RELATED"/>
    <property type="match status" value="1"/>
</dbReference>
<dbReference type="EMBL" id="JBJQOH010000004">
    <property type="protein sequence ID" value="KAL3688317.1"/>
    <property type="molecule type" value="Genomic_DNA"/>
</dbReference>
<proteinExistence type="predicted"/>
<keyword evidence="4" id="KW-1185">Reference proteome</keyword>